<dbReference type="PANTHER" id="PTHR32093:SF50">
    <property type="entry name" value="EXTENSIN-LIKE PROTEIN"/>
    <property type="match status" value="1"/>
</dbReference>
<evidence type="ECO:0000259" key="13">
    <source>
        <dbReference type="Pfam" id="PF08263"/>
    </source>
</evidence>
<dbReference type="AlphaFoldDB" id="A0AA88DK34"/>
<dbReference type="EMBL" id="BTGU01000048">
    <property type="protein sequence ID" value="GMN53829.1"/>
    <property type="molecule type" value="Genomic_DNA"/>
</dbReference>
<comment type="caution">
    <text evidence="14">The sequence shown here is derived from an EMBL/GenBank/DDBJ whole genome shotgun (WGS) entry which is preliminary data.</text>
</comment>
<keyword evidence="2" id="KW-0134">Cell wall</keyword>
<feature type="domain" description="Leucine-rich repeat-containing N-terminal plant-type" evidence="13">
    <location>
        <begin position="63"/>
        <end position="95"/>
    </location>
</feature>
<keyword evidence="15" id="KW-1185">Reference proteome</keyword>
<evidence type="ECO:0000256" key="12">
    <source>
        <dbReference type="SAM" id="SignalP"/>
    </source>
</evidence>
<dbReference type="PANTHER" id="PTHR32093">
    <property type="entry name" value="LEUCINE-RICH REPEAT EXTENSIN-LIKE PROTEIN 3-RELATED"/>
    <property type="match status" value="1"/>
</dbReference>
<evidence type="ECO:0000256" key="4">
    <source>
        <dbReference type="ARBA" id="ARBA00022614"/>
    </source>
</evidence>
<keyword evidence="4" id="KW-0433">Leucine-rich repeat</keyword>
<dbReference type="FunFam" id="3.80.10.10:FF:000224">
    <property type="entry name" value="Leucine-rich repeat extensin-like protein 1"/>
    <property type="match status" value="1"/>
</dbReference>
<evidence type="ECO:0000256" key="2">
    <source>
        <dbReference type="ARBA" id="ARBA00022512"/>
    </source>
</evidence>
<gene>
    <name evidence="14" type="ORF">TIFTF001_022961</name>
</gene>
<dbReference type="SUPFAM" id="SSF52058">
    <property type="entry name" value="L domain-like"/>
    <property type="match status" value="1"/>
</dbReference>
<evidence type="ECO:0000313" key="15">
    <source>
        <dbReference type="Proteomes" id="UP001187192"/>
    </source>
</evidence>
<accession>A0AA88DK34</accession>
<evidence type="ECO:0000256" key="8">
    <source>
        <dbReference type="ARBA" id="ARBA00023278"/>
    </source>
</evidence>
<feature type="chain" id="PRO_5041741894" description="Cell wall hydroxyproline-rich glycoprotein" evidence="12">
    <location>
        <begin position="29"/>
        <end position="225"/>
    </location>
</feature>
<organism evidence="14 15">
    <name type="scientific">Ficus carica</name>
    <name type="common">Common fig</name>
    <dbReference type="NCBI Taxonomy" id="3494"/>
    <lineage>
        <taxon>Eukaryota</taxon>
        <taxon>Viridiplantae</taxon>
        <taxon>Streptophyta</taxon>
        <taxon>Embryophyta</taxon>
        <taxon>Tracheophyta</taxon>
        <taxon>Spermatophyta</taxon>
        <taxon>Magnoliopsida</taxon>
        <taxon>eudicotyledons</taxon>
        <taxon>Gunneridae</taxon>
        <taxon>Pentapetalae</taxon>
        <taxon>rosids</taxon>
        <taxon>fabids</taxon>
        <taxon>Rosales</taxon>
        <taxon>Moraceae</taxon>
        <taxon>Ficeae</taxon>
        <taxon>Ficus</taxon>
    </lineage>
</organism>
<evidence type="ECO:0000256" key="5">
    <source>
        <dbReference type="ARBA" id="ARBA00022729"/>
    </source>
</evidence>
<evidence type="ECO:0000256" key="11">
    <source>
        <dbReference type="SAM" id="MobiDB-lite"/>
    </source>
</evidence>
<evidence type="ECO:0000256" key="1">
    <source>
        <dbReference type="ARBA" id="ARBA00004191"/>
    </source>
</evidence>
<evidence type="ECO:0000256" key="7">
    <source>
        <dbReference type="ARBA" id="ARBA00023180"/>
    </source>
</evidence>
<evidence type="ECO:0000313" key="14">
    <source>
        <dbReference type="EMBL" id="GMN53829.1"/>
    </source>
</evidence>
<dbReference type="InterPro" id="IPR032675">
    <property type="entry name" value="LRR_dom_sf"/>
</dbReference>
<proteinExistence type="predicted"/>
<keyword evidence="5 12" id="KW-0732">Signal</keyword>
<dbReference type="Pfam" id="PF13855">
    <property type="entry name" value="LRR_8"/>
    <property type="match status" value="1"/>
</dbReference>
<dbReference type="Pfam" id="PF08263">
    <property type="entry name" value="LRRNT_2"/>
    <property type="match status" value="1"/>
</dbReference>
<keyword evidence="6" id="KW-0677">Repeat</keyword>
<protein>
    <recommendedName>
        <fullName evidence="10">Cell wall hydroxyproline-rich glycoprotein</fullName>
    </recommendedName>
</protein>
<sequence length="225" mass="24799">MANSFSLASITSHALILLLLIHFNNLAAKHSHNNNNNSHRHRDRASSHHPGGSNPRLHQAFIALQAWKRAIQSDPNNFTTNWIGPSVCNYTGVYCAPSLKDNKTRVVAGIDLNHGDIAGSLPDELGLLTDLALIHLNSNRFCGVVPSTLSNLSLLYELDLSNNRLVGPFPAVVLSLPTLNYLDLRYNNFEGPIPPQLFAKKIDAVFLNDNRFTKFSFPSSISGTY</sequence>
<keyword evidence="8" id="KW-0379">Hydroxylation</keyword>
<reference evidence="14" key="1">
    <citation type="submission" date="2023-07" db="EMBL/GenBank/DDBJ databases">
        <title>draft genome sequence of fig (Ficus carica).</title>
        <authorList>
            <person name="Takahashi T."/>
            <person name="Nishimura K."/>
        </authorList>
    </citation>
    <scope>NUCLEOTIDE SEQUENCE</scope>
</reference>
<evidence type="ECO:0000256" key="9">
    <source>
        <dbReference type="ARBA" id="ARBA00023316"/>
    </source>
</evidence>
<comment type="subcellular location">
    <subcellularLocation>
        <location evidence="1">Secreted</location>
        <location evidence="1">Cell wall</location>
    </subcellularLocation>
</comment>
<dbReference type="InterPro" id="IPR001611">
    <property type="entry name" value="Leu-rich_rpt"/>
</dbReference>
<keyword evidence="9" id="KW-0961">Cell wall biogenesis/degradation</keyword>
<dbReference type="GO" id="GO:0071555">
    <property type="term" value="P:cell wall organization"/>
    <property type="evidence" value="ECO:0007669"/>
    <property type="project" value="UniProtKB-KW"/>
</dbReference>
<feature type="signal peptide" evidence="12">
    <location>
        <begin position="1"/>
        <end position="28"/>
    </location>
</feature>
<keyword evidence="7" id="KW-0325">Glycoprotein</keyword>
<evidence type="ECO:0000256" key="10">
    <source>
        <dbReference type="ARBA" id="ARBA00041871"/>
    </source>
</evidence>
<dbReference type="Gramene" id="FCD_00019973-RA">
    <property type="protein sequence ID" value="FCD_00019973-RA:cds"/>
    <property type="gene ID" value="FCD_00019973"/>
</dbReference>
<dbReference type="InterPro" id="IPR013210">
    <property type="entry name" value="LRR_N_plant-typ"/>
</dbReference>
<feature type="region of interest" description="Disordered" evidence="11">
    <location>
        <begin position="31"/>
        <end position="52"/>
    </location>
</feature>
<name>A0AA88DK34_FICCA</name>
<dbReference type="InterPro" id="IPR051582">
    <property type="entry name" value="LRR_extensin-like_regulator"/>
</dbReference>
<evidence type="ECO:0000256" key="3">
    <source>
        <dbReference type="ARBA" id="ARBA00022525"/>
    </source>
</evidence>
<keyword evidence="3" id="KW-0964">Secreted</keyword>
<dbReference type="Proteomes" id="UP001187192">
    <property type="component" value="Unassembled WGS sequence"/>
</dbReference>
<dbReference type="Gene3D" id="3.80.10.10">
    <property type="entry name" value="Ribonuclease Inhibitor"/>
    <property type="match status" value="1"/>
</dbReference>
<evidence type="ECO:0000256" key="6">
    <source>
        <dbReference type="ARBA" id="ARBA00022737"/>
    </source>
</evidence>